<keyword evidence="1" id="KW-0175">Coiled coil</keyword>
<feature type="compositionally biased region" description="Basic residues" evidence="2">
    <location>
        <begin position="510"/>
        <end position="520"/>
    </location>
</feature>
<organism evidence="3 4">
    <name type="scientific">Lentinus brumalis</name>
    <dbReference type="NCBI Taxonomy" id="2498619"/>
    <lineage>
        <taxon>Eukaryota</taxon>
        <taxon>Fungi</taxon>
        <taxon>Dikarya</taxon>
        <taxon>Basidiomycota</taxon>
        <taxon>Agaricomycotina</taxon>
        <taxon>Agaricomycetes</taxon>
        <taxon>Polyporales</taxon>
        <taxon>Polyporaceae</taxon>
        <taxon>Lentinus</taxon>
    </lineage>
</organism>
<keyword evidence="4" id="KW-1185">Reference proteome</keyword>
<sequence length="662" mass="71827">MSSDLTFPLQLPFAPLGSLPHMGRRQLRDDEFEFIEQTQRSDDIRRILRGPHGAQAAASKRIEQLYRERFSGLLSGETEEEYNARRRKNPKAVRLHDETEDERKRILGVLKRGSDNFSRRKHARGNEDSENELQSTPVASATTNAYREFQSSQHPSKPKMHRDPDTPKSTAMRQWNHNLKNAYDSLPEADVAALQAQAEAKRAEQEGDLAKEARRAKYVQDLPALTKRAAHTWQKEGGWVGMIFAGGIDQHGEIAALHRPTGRDGQGRTFEERLAEEFGCTPQYIEVLFMKWLCEIFDAPVPLGGEGSNARSSLASADGTLDTAGVAPPELPTTQAPNRELSPDRSRATGQSQDRVVTSQGDDAAPHLSPAGAPSLQPVAINDSSLSAIHAAPPLSAQPDSGVSRPLTSLPARSPALADQATGGRGGQGPSPGQEQLRPHVDESSFGSDGSDEFPDIDKLNEQVPRRKTVLVPQLQVSRVTQTTSKKSSQGRPAKPRPSKSAKTQASKAVAKKIKNHKKKEITTGAHAKEAAASKLSSAGAAAAPSAVSPIVEEPLSSLPSATNLHKKARSAATTRSTEKKNAGNGAKSAKPKAAQEAAQPVETRTGRVVRRTARDQGVSPDMSAAKYAKSKHFNANTTAPAKRTREDENVLIDERSHKKRR</sequence>
<dbReference type="AlphaFoldDB" id="A0A371D0A0"/>
<feature type="compositionally biased region" description="Low complexity" evidence="2">
    <location>
        <begin position="533"/>
        <end position="549"/>
    </location>
</feature>
<feature type="compositionally biased region" description="Basic and acidic residues" evidence="2">
    <location>
        <begin position="644"/>
        <end position="662"/>
    </location>
</feature>
<gene>
    <name evidence="3" type="ORF">OH76DRAFT_1485919</name>
</gene>
<name>A0A371D0A0_9APHY</name>
<evidence type="ECO:0000256" key="2">
    <source>
        <dbReference type="SAM" id="MobiDB-lite"/>
    </source>
</evidence>
<protein>
    <submittedName>
        <fullName evidence="3">Uncharacterized protein</fullName>
    </submittedName>
</protein>
<dbReference type="OrthoDB" id="2754443at2759"/>
<evidence type="ECO:0000256" key="1">
    <source>
        <dbReference type="SAM" id="Coils"/>
    </source>
</evidence>
<feature type="compositionally biased region" description="Polar residues" evidence="2">
    <location>
        <begin position="348"/>
        <end position="361"/>
    </location>
</feature>
<feature type="compositionally biased region" description="Basic and acidic residues" evidence="2">
    <location>
        <begin position="456"/>
        <end position="465"/>
    </location>
</feature>
<dbReference type="EMBL" id="KZ857432">
    <property type="protein sequence ID" value="RDX45952.1"/>
    <property type="molecule type" value="Genomic_DNA"/>
</dbReference>
<feature type="coiled-coil region" evidence="1">
    <location>
        <begin position="186"/>
        <end position="213"/>
    </location>
</feature>
<proteinExistence type="predicted"/>
<feature type="compositionally biased region" description="Polar residues" evidence="2">
    <location>
        <begin position="475"/>
        <end position="491"/>
    </location>
</feature>
<feature type="compositionally biased region" description="Low complexity" evidence="2">
    <location>
        <begin position="583"/>
        <end position="604"/>
    </location>
</feature>
<feature type="region of interest" description="Disordered" evidence="2">
    <location>
        <begin position="308"/>
        <end position="378"/>
    </location>
</feature>
<feature type="region of interest" description="Disordered" evidence="2">
    <location>
        <begin position="416"/>
        <end position="662"/>
    </location>
</feature>
<dbReference type="Proteomes" id="UP000256964">
    <property type="component" value="Unassembled WGS sequence"/>
</dbReference>
<evidence type="ECO:0000313" key="4">
    <source>
        <dbReference type="Proteomes" id="UP000256964"/>
    </source>
</evidence>
<feature type="region of interest" description="Disordered" evidence="2">
    <location>
        <begin position="147"/>
        <end position="171"/>
    </location>
</feature>
<reference evidence="3 4" key="1">
    <citation type="journal article" date="2018" name="Biotechnol. Biofuels">
        <title>Integrative visual omics of the white-rot fungus Polyporus brumalis exposes the biotechnological potential of its oxidative enzymes for delignifying raw plant biomass.</title>
        <authorList>
            <person name="Miyauchi S."/>
            <person name="Rancon A."/>
            <person name="Drula E."/>
            <person name="Hage H."/>
            <person name="Chaduli D."/>
            <person name="Favel A."/>
            <person name="Grisel S."/>
            <person name="Henrissat B."/>
            <person name="Herpoel-Gimbert I."/>
            <person name="Ruiz-Duenas F.J."/>
            <person name="Chevret D."/>
            <person name="Hainaut M."/>
            <person name="Lin J."/>
            <person name="Wang M."/>
            <person name="Pangilinan J."/>
            <person name="Lipzen A."/>
            <person name="Lesage-Meessen L."/>
            <person name="Navarro D."/>
            <person name="Riley R."/>
            <person name="Grigoriev I.V."/>
            <person name="Zhou S."/>
            <person name="Raouche S."/>
            <person name="Rosso M.N."/>
        </authorList>
    </citation>
    <scope>NUCLEOTIDE SEQUENCE [LARGE SCALE GENOMIC DNA]</scope>
    <source>
        <strain evidence="3 4">BRFM 1820</strain>
    </source>
</reference>
<evidence type="ECO:0000313" key="3">
    <source>
        <dbReference type="EMBL" id="RDX45952.1"/>
    </source>
</evidence>
<feature type="region of interest" description="Disordered" evidence="2">
    <location>
        <begin position="117"/>
        <end position="136"/>
    </location>
</feature>
<accession>A0A371D0A0</accession>